<dbReference type="EMBL" id="FONS01000003">
    <property type="protein sequence ID" value="SFE89785.1"/>
    <property type="molecule type" value="Genomic_DNA"/>
</dbReference>
<dbReference type="AlphaFoldDB" id="A0A1I2EAA9"/>
<dbReference type="STRING" id="34086.SAMN04488084_10295"/>
<dbReference type="Proteomes" id="UP000183129">
    <property type="component" value="Unassembled WGS sequence"/>
</dbReference>
<protein>
    <recommendedName>
        <fullName evidence="4">Adhesin domain-containing protein</fullName>
    </recommendedName>
</protein>
<feature type="chain" id="PRO_5010300420" description="Adhesin domain-containing protein" evidence="1">
    <location>
        <begin position="20"/>
        <end position="242"/>
    </location>
</feature>
<organism evidence="2 3">
    <name type="scientific">Pedobacter antarcticus</name>
    <dbReference type="NCBI Taxonomy" id="34086"/>
    <lineage>
        <taxon>Bacteria</taxon>
        <taxon>Pseudomonadati</taxon>
        <taxon>Bacteroidota</taxon>
        <taxon>Sphingobacteriia</taxon>
        <taxon>Sphingobacteriales</taxon>
        <taxon>Sphingobacteriaceae</taxon>
        <taxon>Pedobacter</taxon>
    </lineage>
</organism>
<evidence type="ECO:0000313" key="2">
    <source>
        <dbReference type="EMBL" id="SFE89785.1"/>
    </source>
</evidence>
<reference evidence="2 3" key="1">
    <citation type="submission" date="2016-10" db="EMBL/GenBank/DDBJ databases">
        <authorList>
            <person name="de Groot N.N."/>
        </authorList>
    </citation>
    <scope>NUCLEOTIDE SEQUENCE [LARGE SCALE GENOMIC DNA]</scope>
    <source>
        <strain evidence="2 3">ATCC 51969</strain>
    </source>
</reference>
<dbReference type="RefSeq" id="WP_074963952.1">
    <property type="nucleotide sequence ID" value="NZ_FONS01000003.1"/>
</dbReference>
<evidence type="ECO:0000313" key="3">
    <source>
        <dbReference type="Proteomes" id="UP000183129"/>
    </source>
</evidence>
<sequence length="242" mass="26628">MKLIITGLLLAIIPGATFSQSTVSRTYPVAAGQKIELKFDYPKIIHVSTWDKKEVEVTASVNINDGENDGAFTLSESRKDGKISISNKVDLSQIPDAYYVVENGIKIRMNSKAELDAYRNKHPGVGATYQQKDMAITIEVKLPANTNADIVSTYGIVELENLNGNIRVEAIYGGIDASLNEKKIGEIKLTNRFGKIYSDLQLKPTQQTEKNFYTSITASPGTGSTYDISSSYGNIYLRKGMK</sequence>
<feature type="signal peptide" evidence="1">
    <location>
        <begin position="1"/>
        <end position="19"/>
    </location>
</feature>
<proteinExistence type="predicted"/>
<gene>
    <name evidence="2" type="ORF">SAMN03003324_01712</name>
</gene>
<accession>A0A1I2EAA9</accession>
<evidence type="ECO:0008006" key="4">
    <source>
        <dbReference type="Google" id="ProtNLM"/>
    </source>
</evidence>
<keyword evidence="1" id="KW-0732">Signal</keyword>
<name>A0A1I2EAA9_9SPHI</name>
<evidence type="ECO:0000256" key="1">
    <source>
        <dbReference type="SAM" id="SignalP"/>
    </source>
</evidence>